<keyword evidence="2" id="KW-0812">Transmembrane</keyword>
<dbReference type="Proteomes" id="UP001060112">
    <property type="component" value="Chromosome"/>
</dbReference>
<evidence type="ECO:0000313" key="4">
    <source>
        <dbReference type="Proteomes" id="UP001060112"/>
    </source>
</evidence>
<proteinExistence type="predicted"/>
<evidence type="ECO:0000256" key="1">
    <source>
        <dbReference type="SAM" id="MobiDB-lite"/>
    </source>
</evidence>
<gene>
    <name evidence="3" type="ORF">NMU03_08725</name>
</gene>
<dbReference type="SUPFAM" id="SSF49373">
    <property type="entry name" value="Invasin/intimin cell-adhesion fragments"/>
    <property type="match status" value="1"/>
</dbReference>
<dbReference type="InterPro" id="IPR008964">
    <property type="entry name" value="Invasin/intimin_cell_adhesion"/>
</dbReference>
<keyword evidence="2" id="KW-1133">Transmembrane helix</keyword>
<organism evidence="3 4">
    <name type="scientific">Allocoprobacillus halotolerans</name>
    <dbReference type="NCBI Taxonomy" id="2944914"/>
    <lineage>
        <taxon>Bacteria</taxon>
        <taxon>Bacillati</taxon>
        <taxon>Bacillota</taxon>
        <taxon>Erysipelotrichia</taxon>
        <taxon>Erysipelotrichales</taxon>
        <taxon>Erysipelotrichaceae</taxon>
        <taxon>Allocoprobacillus</taxon>
    </lineage>
</organism>
<feature type="transmembrane region" description="Helical" evidence="2">
    <location>
        <begin position="164"/>
        <end position="183"/>
    </location>
</feature>
<dbReference type="InterPro" id="IPR017502">
    <property type="entry name" value="Sortase_SrtB_target"/>
</dbReference>
<evidence type="ECO:0000313" key="3">
    <source>
        <dbReference type="EMBL" id="UTY37814.1"/>
    </source>
</evidence>
<reference evidence="3" key="1">
    <citation type="submission" date="2022-07" db="EMBL/GenBank/DDBJ databases">
        <title>Faecal culturing of patients with breast cancer.</title>
        <authorList>
            <person name="Teng N.M.Y."/>
            <person name="Kiu R."/>
            <person name="Evans R."/>
            <person name="Baker D.J."/>
            <person name="Zenner C."/>
            <person name="Robinson S.D."/>
            <person name="Hall L.J."/>
        </authorList>
    </citation>
    <scope>NUCLEOTIDE SEQUENCE</scope>
    <source>
        <strain evidence="3">LH1062</strain>
    </source>
</reference>
<feature type="compositionally biased region" description="Polar residues" evidence="1">
    <location>
        <begin position="123"/>
        <end position="138"/>
    </location>
</feature>
<sequence length="191" mass="20454">MPKYLLILLEIILAIFALSSNLKIGDTVKVNVTAKDYDGNNIPLKWSSKDEKVATVKDGVITAVGEGQTKIVVNANGKTIEIDVIVTKQDTQKPTTLEDQPLDTIKPNEDLSHTTKPSEDSNETTSSPNKSAVETQPNPSQSAASTTNTNTTDSKPKTSDDSDIVLYASIASLAFVGAAILILNKKKKALK</sequence>
<evidence type="ECO:0000256" key="2">
    <source>
        <dbReference type="SAM" id="Phobius"/>
    </source>
</evidence>
<accession>A0ABY5I059</accession>
<dbReference type="Gene3D" id="2.60.40.1080">
    <property type="match status" value="1"/>
</dbReference>
<feature type="compositionally biased region" description="Low complexity" evidence="1">
    <location>
        <begin position="139"/>
        <end position="153"/>
    </location>
</feature>
<dbReference type="NCBIfam" id="TIGR03063">
    <property type="entry name" value="srtB_target"/>
    <property type="match status" value="1"/>
</dbReference>
<keyword evidence="4" id="KW-1185">Reference proteome</keyword>
<protein>
    <submittedName>
        <fullName evidence="3">Sortase B protein-sorting domain-containing protein</fullName>
    </submittedName>
</protein>
<name>A0ABY5I059_9FIRM</name>
<feature type="compositionally biased region" description="Basic and acidic residues" evidence="1">
    <location>
        <begin position="106"/>
        <end position="119"/>
    </location>
</feature>
<dbReference type="EMBL" id="CP101620">
    <property type="protein sequence ID" value="UTY37814.1"/>
    <property type="molecule type" value="Genomic_DNA"/>
</dbReference>
<keyword evidence="2" id="KW-0472">Membrane</keyword>
<dbReference type="RefSeq" id="WP_290137723.1">
    <property type="nucleotide sequence ID" value="NZ_CP101620.1"/>
</dbReference>
<feature type="region of interest" description="Disordered" evidence="1">
    <location>
        <begin position="91"/>
        <end position="162"/>
    </location>
</feature>